<sequence length="129" mass="14884">MTEESSKIDLPRDPRGLRLSSGRKPDEHSELQFYGIDRIPQVAPVHLKYNTISQSLYKRQSLSSSAEPRTRSQRRLAALAHGVKLSYLEFHIIKQFLIVNFFPQEYRYSINVPLPSNSQNLNSSHFIKA</sequence>
<dbReference type="Proteomes" id="UP001060085">
    <property type="component" value="Linkage Group LG07"/>
</dbReference>
<organism evidence="1 2">
    <name type="scientific">Catharanthus roseus</name>
    <name type="common">Madagascar periwinkle</name>
    <name type="synonym">Vinca rosea</name>
    <dbReference type="NCBI Taxonomy" id="4058"/>
    <lineage>
        <taxon>Eukaryota</taxon>
        <taxon>Viridiplantae</taxon>
        <taxon>Streptophyta</taxon>
        <taxon>Embryophyta</taxon>
        <taxon>Tracheophyta</taxon>
        <taxon>Spermatophyta</taxon>
        <taxon>Magnoliopsida</taxon>
        <taxon>eudicotyledons</taxon>
        <taxon>Gunneridae</taxon>
        <taxon>Pentapetalae</taxon>
        <taxon>asterids</taxon>
        <taxon>lamiids</taxon>
        <taxon>Gentianales</taxon>
        <taxon>Apocynaceae</taxon>
        <taxon>Rauvolfioideae</taxon>
        <taxon>Vinceae</taxon>
        <taxon>Catharanthinae</taxon>
        <taxon>Catharanthus</taxon>
    </lineage>
</organism>
<name>A0ACC0A1D2_CATRO</name>
<gene>
    <name evidence="1" type="ORF">M9H77_31751</name>
</gene>
<protein>
    <submittedName>
        <fullName evidence="1">Uncharacterized protein</fullName>
    </submittedName>
</protein>
<reference evidence="2" key="1">
    <citation type="journal article" date="2023" name="Nat. Plants">
        <title>Single-cell RNA sequencing provides a high-resolution roadmap for understanding the multicellular compartmentation of specialized metabolism.</title>
        <authorList>
            <person name="Sun S."/>
            <person name="Shen X."/>
            <person name="Li Y."/>
            <person name="Li Y."/>
            <person name="Wang S."/>
            <person name="Li R."/>
            <person name="Zhang H."/>
            <person name="Shen G."/>
            <person name="Guo B."/>
            <person name="Wei J."/>
            <person name="Xu J."/>
            <person name="St-Pierre B."/>
            <person name="Chen S."/>
            <person name="Sun C."/>
        </authorList>
    </citation>
    <scope>NUCLEOTIDE SEQUENCE [LARGE SCALE GENOMIC DNA]</scope>
</reference>
<evidence type="ECO:0000313" key="2">
    <source>
        <dbReference type="Proteomes" id="UP001060085"/>
    </source>
</evidence>
<dbReference type="EMBL" id="CM044707">
    <property type="protein sequence ID" value="KAI5654564.1"/>
    <property type="molecule type" value="Genomic_DNA"/>
</dbReference>
<accession>A0ACC0A1D2</accession>
<evidence type="ECO:0000313" key="1">
    <source>
        <dbReference type="EMBL" id="KAI5654564.1"/>
    </source>
</evidence>
<proteinExistence type="predicted"/>
<comment type="caution">
    <text evidence="1">The sequence shown here is derived from an EMBL/GenBank/DDBJ whole genome shotgun (WGS) entry which is preliminary data.</text>
</comment>
<keyword evidence="2" id="KW-1185">Reference proteome</keyword>